<accession>A0ABX5YJ63</accession>
<gene>
    <name evidence="1" type="ORF">GmarT_15560</name>
</gene>
<evidence type="ECO:0000313" key="2">
    <source>
        <dbReference type="Proteomes" id="UP000322887"/>
    </source>
</evidence>
<organism evidence="1 2">
    <name type="scientific">Gimesia maris</name>
    <dbReference type="NCBI Taxonomy" id="122"/>
    <lineage>
        <taxon>Bacteria</taxon>
        <taxon>Pseudomonadati</taxon>
        <taxon>Planctomycetota</taxon>
        <taxon>Planctomycetia</taxon>
        <taxon>Planctomycetales</taxon>
        <taxon>Planctomycetaceae</taxon>
        <taxon>Gimesia</taxon>
    </lineage>
</organism>
<sequence length="74" mass="8170">MKYLRTKSAGLGYFSHKTCHKSDNPALRWGGFVSDTLVVVPEELQFEPELAGLLPDASSKTEWDLSSEKRGSGL</sequence>
<reference evidence="1 2" key="1">
    <citation type="submission" date="2019-08" db="EMBL/GenBank/DDBJ databases">
        <title>Deep-cultivation of Planctomycetes and their phenomic and genomic characterization uncovers novel biology.</title>
        <authorList>
            <person name="Wiegand S."/>
            <person name="Jogler M."/>
            <person name="Boedeker C."/>
            <person name="Pinto D."/>
            <person name="Vollmers J."/>
            <person name="Rivas-Marin E."/>
            <person name="Kohn T."/>
            <person name="Peeters S.H."/>
            <person name="Heuer A."/>
            <person name="Rast P."/>
            <person name="Oberbeckmann S."/>
            <person name="Bunk B."/>
            <person name="Jeske O."/>
            <person name="Meyerdierks A."/>
            <person name="Storesund J.E."/>
            <person name="Kallscheuer N."/>
            <person name="Luecker S."/>
            <person name="Lage O.M."/>
            <person name="Pohl T."/>
            <person name="Merkel B.J."/>
            <person name="Hornburger P."/>
            <person name="Mueller R.-W."/>
            <person name="Bruemmer F."/>
            <person name="Labrenz M."/>
            <person name="Spormann A.M."/>
            <person name="Op den Camp H."/>
            <person name="Overmann J."/>
            <person name="Amann R."/>
            <person name="Jetten M.S.M."/>
            <person name="Mascher T."/>
            <person name="Medema M.H."/>
            <person name="Devos D.P."/>
            <person name="Kaster A.-K."/>
            <person name="Ovreas L."/>
            <person name="Rohde M."/>
            <person name="Galperin M.Y."/>
            <person name="Jogler C."/>
        </authorList>
    </citation>
    <scope>NUCLEOTIDE SEQUENCE [LARGE SCALE GENOMIC DNA]</scope>
    <source>
        <strain evidence="1 2">DSM 8797</strain>
    </source>
</reference>
<proteinExistence type="predicted"/>
<dbReference type="Proteomes" id="UP000322887">
    <property type="component" value="Chromosome"/>
</dbReference>
<keyword evidence="2" id="KW-1185">Reference proteome</keyword>
<protein>
    <submittedName>
        <fullName evidence="1">Uncharacterized protein</fullName>
    </submittedName>
</protein>
<dbReference type="EMBL" id="CP042910">
    <property type="protein sequence ID" value="QEG15713.1"/>
    <property type="molecule type" value="Genomic_DNA"/>
</dbReference>
<evidence type="ECO:0000313" key="1">
    <source>
        <dbReference type="EMBL" id="QEG15713.1"/>
    </source>
</evidence>
<name>A0ABX5YJ63_9PLAN</name>